<gene>
    <name evidence="4" type="ORF">AB205_0198800</name>
</gene>
<evidence type="ECO:0000256" key="1">
    <source>
        <dbReference type="ARBA" id="ARBA00004123"/>
    </source>
</evidence>
<organism evidence="4 5">
    <name type="scientific">Aquarana catesbeiana</name>
    <name type="common">American bullfrog</name>
    <name type="synonym">Rana catesbeiana</name>
    <dbReference type="NCBI Taxonomy" id="8400"/>
    <lineage>
        <taxon>Eukaryota</taxon>
        <taxon>Metazoa</taxon>
        <taxon>Chordata</taxon>
        <taxon>Craniata</taxon>
        <taxon>Vertebrata</taxon>
        <taxon>Euteleostomi</taxon>
        <taxon>Amphibia</taxon>
        <taxon>Batrachia</taxon>
        <taxon>Anura</taxon>
        <taxon>Neobatrachia</taxon>
        <taxon>Ranoidea</taxon>
        <taxon>Ranidae</taxon>
        <taxon>Aquarana</taxon>
    </lineage>
</organism>
<evidence type="ECO:0000256" key="2">
    <source>
        <dbReference type="ARBA" id="ARBA00023242"/>
    </source>
</evidence>
<dbReference type="Pfam" id="PF10523">
    <property type="entry name" value="BEN"/>
    <property type="match status" value="1"/>
</dbReference>
<dbReference type="GO" id="GO:0005634">
    <property type="term" value="C:nucleus"/>
    <property type="evidence" value="ECO:0007669"/>
    <property type="project" value="UniProtKB-SubCell"/>
</dbReference>
<comment type="subcellular location">
    <subcellularLocation>
        <location evidence="1">Nucleus</location>
    </subcellularLocation>
</comment>
<reference evidence="5" key="1">
    <citation type="journal article" date="2017" name="Nat. Commun.">
        <title>The North American bullfrog draft genome provides insight into hormonal regulation of long noncoding RNA.</title>
        <authorList>
            <person name="Hammond S.A."/>
            <person name="Warren R.L."/>
            <person name="Vandervalk B.P."/>
            <person name="Kucuk E."/>
            <person name="Khan H."/>
            <person name="Gibb E.A."/>
            <person name="Pandoh P."/>
            <person name="Kirk H."/>
            <person name="Zhao Y."/>
            <person name="Jones M."/>
            <person name="Mungall A.J."/>
            <person name="Coope R."/>
            <person name="Pleasance S."/>
            <person name="Moore R.A."/>
            <person name="Holt R.A."/>
            <person name="Round J.M."/>
            <person name="Ohora S."/>
            <person name="Walle B.V."/>
            <person name="Veldhoen N."/>
            <person name="Helbing C.C."/>
            <person name="Birol I."/>
        </authorList>
    </citation>
    <scope>NUCLEOTIDE SEQUENCE [LARGE SCALE GENOMIC DNA]</scope>
</reference>
<evidence type="ECO:0000313" key="5">
    <source>
        <dbReference type="Proteomes" id="UP000228934"/>
    </source>
</evidence>
<dbReference type="SMART" id="SM01025">
    <property type="entry name" value="BEN"/>
    <property type="match status" value="2"/>
</dbReference>
<dbReference type="Proteomes" id="UP000228934">
    <property type="component" value="Unassembled WGS sequence"/>
</dbReference>
<protein>
    <recommendedName>
        <fullName evidence="3">BEN domain-containing protein</fullName>
    </recommendedName>
</protein>
<sequence length="639" mass="71491">MQRDVNTTEKLQYGFPHKRRRVASMVSDNTVQEQEFEGDNNVDFEYDAEYECAMYDIVQKLDKKMDLLQRKVSELHHAQMKSHLKPRPLNLSPRGPHTIPQAKLRLQKLNQSFLTPKIAQPPPSIPNKKVEEENMHLQGSLAFKSIHTGAIPREPQQTQRLSPPLPTIVSTRSLHPVISVTNHDHRDIKIESLPESTCASPPIITTPLAASSVCSKPAKENIKETEPVLVPHVTVQRNVIISEELPSSSVQPVPIYEFLGDPSKNIKVPGSFLVKARQKTQPKYAARYLVRALFPKDVLLNSATGGKVQGLMTLDVNKVSAIREFLASIFPECDLGEYGKDWKTCTTNVNAMIRCLHLETKKNAVNMFPNQAVSQAPEDSICLDSDDAVEEDHEPVVTENNQKIAENTSFLQANLLNKQKDNRFPGPPGIGTPIKHHSSDPIECFGEPWRNVQLPFSVIYIGKGKPRPELSARYLIRHLFPEDVLVKSNVYGNLERGVLPLDSNRIGALRVNETVSLKKKRKLLEPRDTCTNLQELTLPSCLNPGLHSVGVCRSDKLHKFWTLNGCRGEKTVTVGMHHIKFFCKCFITNRGPSNVTGLSRKTTAKAHLVVLLLWITGMQLVLYSCEPFSADSGLKPAVS</sequence>
<dbReference type="OrthoDB" id="8958408at2759"/>
<feature type="non-terminal residue" evidence="4">
    <location>
        <position position="639"/>
    </location>
</feature>
<evidence type="ECO:0000259" key="3">
    <source>
        <dbReference type="PROSITE" id="PS51457"/>
    </source>
</evidence>
<dbReference type="EMBL" id="KV924175">
    <property type="protein sequence ID" value="PIO39205.1"/>
    <property type="molecule type" value="Genomic_DNA"/>
</dbReference>
<dbReference type="GO" id="GO:0003677">
    <property type="term" value="F:DNA binding"/>
    <property type="evidence" value="ECO:0007669"/>
    <property type="project" value="InterPro"/>
</dbReference>
<dbReference type="AlphaFoldDB" id="A0A2G9SGH5"/>
<accession>A0A2G9SGH5</accession>
<dbReference type="InterPro" id="IPR018379">
    <property type="entry name" value="BEN_domain"/>
</dbReference>
<dbReference type="PANTHER" id="PTHR47305">
    <property type="entry name" value="BEN DOMAIN-CONTAINING PROTEIN 2"/>
    <property type="match status" value="1"/>
</dbReference>
<name>A0A2G9SGH5_AQUCT</name>
<keyword evidence="2" id="KW-0539">Nucleus</keyword>
<evidence type="ECO:0000313" key="4">
    <source>
        <dbReference type="EMBL" id="PIO39205.1"/>
    </source>
</evidence>
<keyword evidence="5" id="KW-1185">Reference proteome</keyword>
<feature type="domain" description="BEN" evidence="3">
    <location>
        <begin position="262"/>
        <end position="362"/>
    </location>
</feature>
<proteinExistence type="predicted"/>
<dbReference type="PANTHER" id="PTHR47305:SF1">
    <property type="entry name" value="BEN DOMAIN-CONTAINING PROTEIN"/>
    <property type="match status" value="1"/>
</dbReference>
<dbReference type="PROSITE" id="PS51457">
    <property type="entry name" value="BEN"/>
    <property type="match status" value="1"/>
</dbReference>